<keyword evidence="2" id="KW-0863">Zinc-finger</keyword>
<evidence type="ECO:0000259" key="6">
    <source>
        <dbReference type="Pfam" id="PF05485"/>
    </source>
</evidence>
<organism evidence="7 8">
    <name type="scientific">Nesidiocoris tenuis</name>
    <dbReference type="NCBI Taxonomy" id="355587"/>
    <lineage>
        <taxon>Eukaryota</taxon>
        <taxon>Metazoa</taxon>
        <taxon>Ecdysozoa</taxon>
        <taxon>Arthropoda</taxon>
        <taxon>Hexapoda</taxon>
        <taxon>Insecta</taxon>
        <taxon>Pterygota</taxon>
        <taxon>Neoptera</taxon>
        <taxon>Paraneoptera</taxon>
        <taxon>Hemiptera</taxon>
        <taxon>Heteroptera</taxon>
        <taxon>Panheteroptera</taxon>
        <taxon>Cimicomorpha</taxon>
        <taxon>Miridae</taxon>
        <taxon>Dicyphina</taxon>
        <taxon>Nesidiocoris</taxon>
    </lineage>
</organism>
<feature type="compositionally biased region" description="Basic and acidic residues" evidence="5">
    <location>
        <begin position="242"/>
        <end position="251"/>
    </location>
</feature>
<feature type="domain" description="THAP-type" evidence="6">
    <location>
        <begin position="4"/>
        <end position="40"/>
    </location>
</feature>
<dbReference type="OrthoDB" id="6754832at2759"/>
<keyword evidence="1" id="KW-0479">Metal-binding</keyword>
<feature type="compositionally biased region" description="Low complexity" evidence="5">
    <location>
        <begin position="230"/>
        <end position="239"/>
    </location>
</feature>
<protein>
    <recommendedName>
        <fullName evidence="6">THAP-type domain-containing protein</fullName>
    </recommendedName>
</protein>
<name>A0A6H5HLQ0_9HEMI</name>
<evidence type="ECO:0000256" key="5">
    <source>
        <dbReference type="SAM" id="MobiDB-lite"/>
    </source>
</evidence>
<dbReference type="Proteomes" id="UP000479000">
    <property type="component" value="Unassembled WGS sequence"/>
</dbReference>
<dbReference type="AlphaFoldDB" id="A0A6H5HLQ0"/>
<feature type="compositionally biased region" description="Polar residues" evidence="5">
    <location>
        <begin position="100"/>
        <end position="122"/>
    </location>
</feature>
<dbReference type="InterPro" id="IPR006612">
    <property type="entry name" value="THAP_Znf"/>
</dbReference>
<gene>
    <name evidence="7" type="ORF">NTEN_LOCUS22439</name>
</gene>
<dbReference type="GO" id="GO:0008270">
    <property type="term" value="F:zinc ion binding"/>
    <property type="evidence" value="ECO:0007669"/>
    <property type="project" value="UniProtKB-KW"/>
</dbReference>
<keyword evidence="8" id="KW-1185">Reference proteome</keyword>
<reference evidence="7 8" key="1">
    <citation type="submission" date="2020-02" db="EMBL/GenBank/DDBJ databases">
        <authorList>
            <person name="Ferguson B K."/>
        </authorList>
    </citation>
    <scope>NUCLEOTIDE SEQUENCE [LARGE SCALE GENOMIC DNA]</scope>
</reference>
<feature type="region of interest" description="Disordered" evidence="5">
    <location>
        <begin position="221"/>
        <end position="251"/>
    </location>
</feature>
<evidence type="ECO:0000256" key="2">
    <source>
        <dbReference type="ARBA" id="ARBA00022771"/>
    </source>
</evidence>
<evidence type="ECO:0000313" key="8">
    <source>
        <dbReference type="Proteomes" id="UP000479000"/>
    </source>
</evidence>
<keyword evidence="3" id="KW-0862">Zinc</keyword>
<feature type="region of interest" description="Disordered" evidence="5">
    <location>
        <begin position="81"/>
        <end position="124"/>
    </location>
</feature>
<evidence type="ECO:0000256" key="4">
    <source>
        <dbReference type="ARBA" id="ARBA00023125"/>
    </source>
</evidence>
<sequence>MSQCFAYGCNHREMHKTCQFFRFPKDPKTFKRWRDMSSVSAHDNKVVISQSLAANLTARKRDVTLSRSIFSKARQGACAWKPRDDEEMRSPAPPVHQRQPCLSRSSLVGSSDQSEVASTAMASTPRDFHSTATHVIRYIRLRYTQTHSADIKFSYRSCTYTATATESQRYGAYNPTHAYSAGVQQDYSGYTPAGYTSSGVAAVASYYAAANQQSYYHQPPSAYIQHRTDSPSTSEPTSPVKAETRRSESKA</sequence>
<evidence type="ECO:0000256" key="3">
    <source>
        <dbReference type="ARBA" id="ARBA00022833"/>
    </source>
</evidence>
<proteinExistence type="predicted"/>
<evidence type="ECO:0000313" key="7">
    <source>
        <dbReference type="EMBL" id="CAB0018625.1"/>
    </source>
</evidence>
<accession>A0A6H5HLQ0</accession>
<dbReference type="EMBL" id="CADCXU010033053">
    <property type="protein sequence ID" value="CAB0018625.1"/>
    <property type="molecule type" value="Genomic_DNA"/>
</dbReference>
<dbReference type="GO" id="GO:0003677">
    <property type="term" value="F:DNA binding"/>
    <property type="evidence" value="ECO:0007669"/>
    <property type="project" value="UniProtKB-KW"/>
</dbReference>
<evidence type="ECO:0000256" key="1">
    <source>
        <dbReference type="ARBA" id="ARBA00022723"/>
    </source>
</evidence>
<dbReference type="Pfam" id="PF05485">
    <property type="entry name" value="THAP"/>
    <property type="match status" value="1"/>
</dbReference>
<keyword evidence="4" id="KW-0238">DNA-binding</keyword>